<dbReference type="AlphaFoldDB" id="A0A915ILQ4"/>
<dbReference type="Proteomes" id="UP000887565">
    <property type="component" value="Unplaced"/>
</dbReference>
<keyword evidence="1" id="KW-1185">Reference proteome</keyword>
<reference evidence="2" key="1">
    <citation type="submission" date="2022-11" db="UniProtKB">
        <authorList>
            <consortium name="WormBaseParasite"/>
        </authorList>
    </citation>
    <scope>IDENTIFICATION</scope>
</reference>
<dbReference type="WBParaSite" id="nRc.2.0.1.t14896-RA">
    <property type="protein sequence ID" value="nRc.2.0.1.t14896-RA"/>
    <property type="gene ID" value="nRc.2.0.1.g14896"/>
</dbReference>
<organism evidence="1 2">
    <name type="scientific">Romanomermis culicivorax</name>
    <name type="common">Nematode worm</name>
    <dbReference type="NCBI Taxonomy" id="13658"/>
    <lineage>
        <taxon>Eukaryota</taxon>
        <taxon>Metazoa</taxon>
        <taxon>Ecdysozoa</taxon>
        <taxon>Nematoda</taxon>
        <taxon>Enoplea</taxon>
        <taxon>Dorylaimia</taxon>
        <taxon>Mermithida</taxon>
        <taxon>Mermithoidea</taxon>
        <taxon>Mermithidae</taxon>
        <taxon>Romanomermis</taxon>
    </lineage>
</organism>
<accession>A0A915ILQ4</accession>
<name>A0A915ILQ4_ROMCU</name>
<evidence type="ECO:0000313" key="1">
    <source>
        <dbReference type="Proteomes" id="UP000887565"/>
    </source>
</evidence>
<evidence type="ECO:0000313" key="2">
    <source>
        <dbReference type="WBParaSite" id="nRc.2.0.1.t14896-RA"/>
    </source>
</evidence>
<sequence length="45" mass="4993">MPAKTTFLCLINFNKSEMAKMSMEHKEEVQTITGRKSASTKAATT</sequence>
<protein>
    <submittedName>
        <fullName evidence="2">Uncharacterized protein</fullName>
    </submittedName>
</protein>
<proteinExistence type="predicted"/>